<dbReference type="Pfam" id="PF04403">
    <property type="entry name" value="PqiA"/>
    <property type="match status" value="1"/>
</dbReference>
<evidence type="ECO:0000313" key="2">
    <source>
        <dbReference type="EMBL" id="MDV3442287.1"/>
    </source>
</evidence>
<gene>
    <name evidence="3" type="ORF">GO594_24065</name>
    <name evidence="2" type="ORF">R0G64_23015</name>
</gene>
<organism evidence="3 4">
    <name type="scientific">Metapseudomonas otitidis</name>
    <dbReference type="NCBI Taxonomy" id="319939"/>
    <lineage>
        <taxon>Bacteria</taxon>
        <taxon>Pseudomonadati</taxon>
        <taxon>Pseudomonadota</taxon>
        <taxon>Gammaproteobacteria</taxon>
        <taxon>Pseudomonadales</taxon>
        <taxon>Pseudomonadaceae</taxon>
        <taxon>Metapseudomonas</taxon>
    </lineage>
</organism>
<dbReference type="Proteomes" id="UP001273935">
    <property type="component" value="Unassembled WGS sequence"/>
</dbReference>
<feature type="transmembrane region" description="Helical" evidence="1">
    <location>
        <begin position="59"/>
        <end position="79"/>
    </location>
</feature>
<keyword evidence="1" id="KW-0472">Membrane</keyword>
<comment type="caution">
    <text evidence="3">The sequence shown here is derived from an EMBL/GenBank/DDBJ whole genome shotgun (WGS) entry which is preliminary data.</text>
</comment>
<reference evidence="2 5" key="2">
    <citation type="submission" date="2023-10" db="EMBL/GenBank/DDBJ databases">
        <title>Pseudomonas otitidis isolated from a paediatric patient with cystic fibrosis in Chile.</title>
        <authorList>
            <person name="Amsteins-Romero L."/>
            <person name="Opazo-Capurro A."/>
            <person name="Matus-Kohler M."/>
            <person name="Gonzalez-Rocha G."/>
        </authorList>
    </citation>
    <scope>NUCLEOTIDE SEQUENCE [LARGE SCALE GENOMIC DNA]</scope>
    <source>
        <strain evidence="2 5">P-714</strain>
    </source>
</reference>
<evidence type="ECO:0000256" key="1">
    <source>
        <dbReference type="SAM" id="Phobius"/>
    </source>
</evidence>
<accession>A0A1I0UUG1</accession>
<feature type="transmembrane region" description="Helical" evidence="1">
    <location>
        <begin position="107"/>
        <end position="133"/>
    </location>
</feature>
<dbReference type="Proteomes" id="UP000461288">
    <property type="component" value="Unassembled WGS sequence"/>
</dbReference>
<dbReference type="EMBL" id="JAWJUL010000110">
    <property type="protein sequence ID" value="MDV3442287.1"/>
    <property type="molecule type" value="Genomic_DNA"/>
</dbReference>
<sequence>MPDSAEVRPLSEYPLEELLACPECDLLMHRQHVEEEQKACCPRCGYELIVHRAQMERRAMALVLTALLLFVPANFLPIMKLNLLGQTTQDTIWTGVLGLYDSGMQGVAVLVFLCSMVIPLLKLVCQLLVLLCIRWQRYQVVGLHLYRLYHHLREWGMLEVYLMGILVSIVKLIDLADLHLGIGLACFIGLLLSQVWLEVTMSPHQVWDALDEGGHASESA</sequence>
<feature type="transmembrane region" description="Helical" evidence="1">
    <location>
        <begin position="154"/>
        <end position="173"/>
    </location>
</feature>
<reference evidence="3 4" key="1">
    <citation type="submission" date="2019-12" db="EMBL/GenBank/DDBJ databases">
        <title>Draft genome sequence of Pseudomonas otitidis recovered from a chicken carcass.</title>
        <authorList>
            <person name="Vieira T.R."/>
            <person name="Oliviera E.F.C."/>
            <person name="Silva N.M.V."/>
            <person name="Sambrano G.E."/>
            <person name="Cibulski S.P."/>
            <person name="Cardoso M.R.I."/>
        </authorList>
    </citation>
    <scope>NUCLEOTIDE SEQUENCE [LARGE SCALE GENOMIC DNA]</scope>
    <source>
        <strain evidence="3 4">25_K</strain>
    </source>
</reference>
<dbReference type="STRING" id="319939.SAMN05216263_123100"/>
<evidence type="ECO:0000313" key="3">
    <source>
        <dbReference type="EMBL" id="MWK59073.1"/>
    </source>
</evidence>
<dbReference type="EMBL" id="WTFN01000081">
    <property type="protein sequence ID" value="MWK59073.1"/>
    <property type="molecule type" value="Genomic_DNA"/>
</dbReference>
<dbReference type="InterPro" id="IPR007498">
    <property type="entry name" value="PqiA-like"/>
</dbReference>
<proteinExistence type="predicted"/>
<name>A0A1I0UUG1_9GAMM</name>
<keyword evidence="1" id="KW-1133">Transmembrane helix</keyword>
<dbReference type="RefSeq" id="WP_074973543.1">
    <property type="nucleotide sequence ID" value="NZ_BQHX01000070.1"/>
</dbReference>
<evidence type="ECO:0000313" key="4">
    <source>
        <dbReference type="Proteomes" id="UP000461288"/>
    </source>
</evidence>
<feature type="transmembrane region" description="Helical" evidence="1">
    <location>
        <begin position="179"/>
        <end position="197"/>
    </location>
</feature>
<evidence type="ECO:0000313" key="5">
    <source>
        <dbReference type="Proteomes" id="UP001273935"/>
    </source>
</evidence>
<keyword evidence="1" id="KW-0812">Transmembrane</keyword>
<protein>
    <submittedName>
        <fullName evidence="3">Paraquat-inducible protein A</fullName>
    </submittedName>
</protein>
<dbReference type="AlphaFoldDB" id="A0A1I0UUG1"/>
<keyword evidence="5" id="KW-1185">Reference proteome</keyword>